<evidence type="ECO:0000313" key="3">
    <source>
        <dbReference type="Proteomes" id="UP000176287"/>
    </source>
</evidence>
<reference evidence="2 3" key="1">
    <citation type="journal article" date="2016" name="Nat. Commun.">
        <title>Thousands of microbial genomes shed light on interconnected biogeochemical processes in an aquifer system.</title>
        <authorList>
            <person name="Anantharaman K."/>
            <person name="Brown C.T."/>
            <person name="Hug L.A."/>
            <person name="Sharon I."/>
            <person name="Castelle C.J."/>
            <person name="Probst A.J."/>
            <person name="Thomas B.C."/>
            <person name="Singh A."/>
            <person name="Wilkins M.J."/>
            <person name="Karaoz U."/>
            <person name="Brodie E.L."/>
            <person name="Williams K.H."/>
            <person name="Hubbard S.S."/>
            <person name="Banfield J.F."/>
        </authorList>
    </citation>
    <scope>NUCLEOTIDE SEQUENCE [LARGE SCALE GENOMIC DNA]</scope>
</reference>
<sequence length="116" mass="12678">MIKIFKKILEHKIVSLVFLFGFILVIGGWLKAYIALREVSQPLILHFNNAVGINQIGNLGDLAAVGIFGLVALVLDFFVSIELDERDQFLGKMTAAAGLFLAILIFIGFSAIISVN</sequence>
<evidence type="ECO:0000256" key="1">
    <source>
        <dbReference type="SAM" id="Phobius"/>
    </source>
</evidence>
<accession>A0A1G2CEW1</accession>
<dbReference type="Proteomes" id="UP000176287">
    <property type="component" value="Unassembled WGS sequence"/>
</dbReference>
<feature type="transmembrane region" description="Helical" evidence="1">
    <location>
        <begin position="12"/>
        <end position="36"/>
    </location>
</feature>
<feature type="transmembrane region" description="Helical" evidence="1">
    <location>
        <begin position="56"/>
        <end position="81"/>
    </location>
</feature>
<dbReference type="AlphaFoldDB" id="A0A1G2CEW1"/>
<keyword evidence="1" id="KW-0472">Membrane</keyword>
<proteinExistence type="predicted"/>
<name>A0A1G2CEW1_9BACT</name>
<keyword evidence="1" id="KW-0812">Transmembrane</keyword>
<protein>
    <recommendedName>
        <fullName evidence="4">DUF1648 domain-containing protein</fullName>
    </recommendedName>
</protein>
<evidence type="ECO:0000313" key="2">
    <source>
        <dbReference type="EMBL" id="OGY99933.1"/>
    </source>
</evidence>
<gene>
    <name evidence="2" type="ORF">A3B13_01975</name>
</gene>
<organism evidence="2 3">
    <name type="scientific">Candidatus Liptonbacteria bacterium RIFCSPLOWO2_01_FULL_45_15</name>
    <dbReference type="NCBI Taxonomy" id="1798649"/>
    <lineage>
        <taxon>Bacteria</taxon>
        <taxon>Candidatus Liptoniibacteriota</taxon>
    </lineage>
</organism>
<keyword evidence="1" id="KW-1133">Transmembrane helix</keyword>
<dbReference type="EMBL" id="MHKZ01000032">
    <property type="protein sequence ID" value="OGY99933.1"/>
    <property type="molecule type" value="Genomic_DNA"/>
</dbReference>
<comment type="caution">
    <text evidence="2">The sequence shown here is derived from an EMBL/GenBank/DDBJ whole genome shotgun (WGS) entry which is preliminary data.</text>
</comment>
<feature type="transmembrane region" description="Helical" evidence="1">
    <location>
        <begin position="93"/>
        <end position="113"/>
    </location>
</feature>
<evidence type="ECO:0008006" key="4">
    <source>
        <dbReference type="Google" id="ProtNLM"/>
    </source>
</evidence>
<dbReference type="STRING" id="1798649.A3B13_01975"/>